<evidence type="ECO:0000256" key="4">
    <source>
        <dbReference type="ARBA" id="ARBA00022840"/>
    </source>
</evidence>
<evidence type="ECO:0000256" key="3">
    <source>
        <dbReference type="ARBA" id="ARBA00022741"/>
    </source>
</evidence>
<gene>
    <name evidence="7" type="ORF">JMJ55_29440</name>
</gene>
<evidence type="ECO:0000256" key="5">
    <source>
        <dbReference type="ARBA" id="ARBA00022970"/>
    </source>
</evidence>
<keyword evidence="5" id="KW-0029">Amino-acid transport</keyword>
<dbReference type="RefSeq" id="WP_202829175.1">
    <property type="nucleotide sequence ID" value="NZ_JAEUXJ010000040.1"/>
</dbReference>
<dbReference type="GO" id="GO:0005524">
    <property type="term" value="F:ATP binding"/>
    <property type="evidence" value="ECO:0007669"/>
    <property type="project" value="UniProtKB-KW"/>
</dbReference>
<dbReference type="SMART" id="SM00382">
    <property type="entry name" value="AAA"/>
    <property type="match status" value="1"/>
</dbReference>
<keyword evidence="4 7" id="KW-0067">ATP-binding</keyword>
<organism evidence="7 8">
    <name type="scientific">Belnapia mucosa</name>
    <dbReference type="NCBI Taxonomy" id="2804532"/>
    <lineage>
        <taxon>Bacteria</taxon>
        <taxon>Pseudomonadati</taxon>
        <taxon>Pseudomonadota</taxon>
        <taxon>Alphaproteobacteria</taxon>
        <taxon>Acetobacterales</taxon>
        <taxon>Roseomonadaceae</taxon>
        <taxon>Belnapia</taxon>
    </lineage>
</organism>
<keyword evidence="2" id="KW-0813">Transport</keyword>
<evidence type="ECO:0000313" key="8">
    <source>
        <dbReference type="Proteomes" id="UP000606490"/>
    </source>
</evidence>
<dbReference type="InterPro" id="IPR027417">
    <property type="entry name" value="P-loop_NTPase"/>
</dbReference>
<name>A0ABS1VDS1_9PROT</name>
<dbReference type="Gene3D" id="3.40.50.300">
    <property type="entry name" value="P-loop containing nucleotide triphosphate hydrolases"/>
    <property type="match status" value="1"/>
</dbReference>
<keyword evidence="8" id="KW-1185">Reference proteome</keyword>
<evidence type="ECO:0000256" key="1">
    <source>
        <dbReference type="ARBA" id="ARBA00005417"/>
    </source>
</evidence>
<dbReference type="InterPro" id="IPR003593">
    <property type="entry name" value="AAA+_ATPase"/>
</dbReference>
<comment type="similarity">
    <text evidence="1">Belongs to the ABC transporter superfamily.</text>
</comment>
<evidence type="ECO:0000256" key="2">
    <source>
        <dbReference type="ARBA" id="ARBA00022448"/>
    </source>
</evidence>
<dbReference type="CDD" id="cd03224">
    <property type="entry name" value="ABC_TM1139_LivF_branched"/>
    <property type="match status" value="1"/>
</dbReference>
<sequence length="241" mass="26262">MLATRRLTAGYGTVPVLFDVDLDVGDGESVAIVGANGAGKSTLVRTICGLLRVMGGEITKDGRAIQSEPPYRRAELGIAVVLEGRHLFDELSLESNLRIAEAQGRKRREARFDFRFDEVLELFPFMKGRMSAPVGVFSGGEQQMVAVARALLLKPELLILDEPSTGLAPKVVREIVGVIQALRKKGMSLLLIEQHIAVAAECSDRAYVLSLGKVVQQLDQHSWHLPSTTDALARAYLGNRT</sequence>
<dbReference type="PANTHER" id="PTHR43820:SF4">
    <property type="entry name" value="HIGH-AFFINITY BRANCHED-CHAIN AMINO ACID TRANSPORT ATP-BINDING PROTEIN LIVF"/>
    <property type="match status" value="1"/>
</dbReference>
<dbReference type="EMBL" id="JAEUXJ010000040">
    <property type="protein sequence ID" value="MBL6459442.1"/>
    <property type="molecule type" value="Genomic_DNA"/>
</dbReference>
<dbReference type="InterPro" id="IPR017871">
    <property type="entry name" value="ABC_transporter-like_CS"/>
</dbReference>
<protein>
    <submittedName>
        <fullName evidence="7">ABC transporter ATP-binding protein</fullName>
    </submittedName>
</protein>
<dbReference type="PROSITE" id="PS50893">
    <property type="entry name" value="ABC_TRANSPORTER_2"/>
    <property type="match status" value="1"/>
</dbReference>
<comment type="caution">
    <text evidence="7">The sequence shown here is derived from an EMBL/GenBank/DDBJ whole genome shotgun (WGS) entry which is preliminary data.</text>
</comment>
<evidence type="ECO:0000313" key="7">
    <source>
        <dbReference type="EMBL" id="MBL6459442.1"/>
    </source>
</evidence>
<accession>A0ABS1VDS1</accession>
<proteinExistence type="inferred from homology"/>
<dbReference type="Pfam" id="PF00005">
    <property type="entry name" value="ABC_tran"/>
    <property type="match status" value="1"/>
</dbReference>
<dbReference type="InterPro" id="IPR052156">
    <property type="entry name" value="BCAA_Transport_ATP-bd_LivF"/>
</dbReference>
<dbReference type="PANTHER" id="PTHR43820">
    <property type="entry name" value="HIGH-AFFINITY BRANCHED-CHAIN AMINO ACID TRANSPORT ATP-BINDING PROTEIN LIVF"/>
    <property type="match status" value="1"/>
</dbReference>
<dbReference type="InterPro" id="IPR003439">
    <property type="entry name" value="ABC_transporter-like_ATP-bd"/>
</dbReference>
<dbReference type="Proteomes" id="UP000606490">
    <property type="component" value="Unassembled WGS sequence"/>
</dbReference>
<dbReference type="PROSITE" id="PS00211">
    <property type="entry name" value="ABC_TRANSPORTER_1"/>
    <property type="match status" value="1"/>
</dbReference>
<reference evidence="7 8" key="1">
    <citation type="submission" date="2021-01" db="EMBL/GenBank/DDBJ databases">
        <title>Belnapia mucosa sp. nov. and Belnapia arida sp. nov., isolated from the Tabernas Desert (Almeria, Spain).</title>
        <authorList>
            <person name="Molina-Menor E."/>
            <person name="Vidal-Verdu A."/>
            <person name="Calonge A."/>
            <person name="Satari L."/>
            <person name="Pereto Magraner J."/>
            <person name="Porcar Miralles M."/>
        </authorList>
    </citation>
    <scope>NUCLEOTIDE SEQUENCE [LARGE SCALE GENOMIC DNA]</scope>
    <source>
        <strain evidence="7 8">T6</strain>
    </source>
</reference>
<evidence type="ECO:0000259" key="6">
    <source>
        <dbReference type="PROSITE" id="PS50893"/>
    </source>
</evidence>
<keyword evidence="3" id="KW-0547">Nucleotide-binding</keyword>
<dbReference type="SUPFAM" id="SSF52540">
    <property type="entry name" value="P-loop containing nucleoside triphosphate hydrolases"/>
    <property type="match status" value="1"/>
</dbReference>
<feature type="domain" description="ABC transporter" evidence="6">
    <location>
        <begin position="2"/>
        <end position="236"/>
    </location>
</feature>